<gene>
    <name evidence="1" type="ORF">S03H2_60642</name>
</gene>
<name>X1K6E4_9ZZZZ</name>
<dbReference type="PANTHER" id="PTHR42754">
    <property type="entry name" value="ENDOGLUCANASE"/>
    <property type="match status" value="1"/>
</dbReference>
<accession>X1K6E4</accession>
<proteinExistence type="predicted"/>
<organism evidence="1">
    <name type="scientific">marine sediment metagenome</name>
    <dbReference type="NCBI Taxonomy" id="412755"/>
    <lineage>
        <taxon>unclassified sequences</taxon>
        <taxon>metagenomes</taxon>
        <taxon>ecological metagenomes</taxon>
    </lineage>
</organism>
<reference evidence="1" key="1">
    <citation type="journal article" date="2014" name="Front. Microbiol.">
        <title>High frequency of phylogenetically diverse reductive dehalogenase-homologous genes in deep subseafloor sedimentary metagenomes.</title>
        <authorList>
            <person name="Kawai M."/>
            <person name="Futagami T."/>
            <person name="Toyoda A."/>
            <person name="Takaki Y."/>
            <person name="Nishi S."/>
            <person name="Hori S."/>
            <person name="Arai W."/>
            <person name="Tsubouchi T."/>
            <person name="Morono Y."/>
            <person name="Uchiyama I."/>
            <person name="Ito T."/>
            <person name="Fujiyama A."/>
            <person name="Inagaki F."/>
            <person name="Takami H."/>
        </authorList>
    </citation>
    <scope>NUCLEOTIDE SEQUENCE</scope>
    <source>
        <strain evidence="1">Expedition CK06-06</strain>
    </source>
</reference>
<protein>
    <recommendedName>
        <fullName evidence="2">Bulb-type lectin domain-containing protein</fullName>
    </recommendedName>
</protein>
<dbReference type="EMBL" id="BARU01039096">
    <property type="protein sequence ID" value="GAH77653.1"/>
    <property type="molecule type" value="Genomic_DNA"/>
</dbReference>
<sequence>WTKTFGGNLCDAGYSVQQTNDNGYIIAGQTESYGAGIFDIYLIKTDSSGNKLWDKTFGGSDYDNGYSVQQTNDSGYIITGYTHP</sequence>
<dbReference type="AlphaFoldDB" id="X1K6E4"/>
<evidence type="ECO:0008006" key="2">
    <source>
        <dbReference type="Google" id="ProtNLM"/>
    </source>
</evidence>
<dbReference type="PANTHER" id="PTHR42754:SF1">
    <property type="entry name" value="LIPOPROTEIN"/>
    <property type="match status" value="1"/>
</dbReference>
<comment type="caution">
    <text evidence="1">The sequence shown here is derived from an EMBL/GenBank/DDBJ whole genome shotgun (WGS) entry which is preliminary data.</text>
</comment>
<feature type="non-terminal residue" evidence="1">
    <location>
        <position position="1"/>
    </location>
</feature>
<evidence type="ECO:0000313" key="1">
    <source>
        <dbReference type="EMBL" id="GAH77653.1"/>
    </source>
</evidence>